<keyword evidence="8" id="KW-1185">Reference proteome</keyword>
<dbReference type="InterPro" id="IPR011993">
    <property type="entry name" value="PH-like_dom_sf"/>
</dbReference>
<dbReference type="EMBL" id="AAZO01004734">
    <property type="status" value="NOT_ANNOTATED_CDS"/>
    <property type="molecule type" value="Genomic_DNA"/>
</dbReference>
<dbReference type="InterPro" id="IPR016698">
    <property type="entry name" value="Numb/numb-like"/>
</dbReference>
<dbReference type="Proteomes" id="UP000009046">
    <property type="component" value="Unassembled WGS sequence"/>
</dbReference>
<evidence type="ECO:0000313" key="7">
    <source>
        <dbReference type="EnsemblMetazoa" id="PHUM402340-PA"/>
    </source>
</evidence>
<dbReference type="FunCoup" id="E0VRS4">
    <property type="interactions" value="566"/>
</dbReference>
<dbReference type="InParanoid" id="E0VRS4"/>
<dbReference type="FunFam" id="2.30.29.30:FF:000031">
    <property type="entry name" value="protein numb isoform X1"/>
    <property type="match status" value="1"/>
</dbReference>
<dbReference type="SUPFAM" id="SSF50729">
    <property type="entry name" value="PH domain-like"/>
    <property type="match status" value="1"/>
</dbReference>
<organism>
    <name type="scientific">Pediculus humanus subsp. corporis</name>
    <name type="common">Body louse</name>
    <dbReference type="NCBI Taxonomy" id="121224"/>
    <lineage>
        <taxon>Eukaryota</taxon>
        <taxon>Metazoa</taxon>
        <taxon>Ecdysozoa</taxon>
        <taxon>Arthropoda</taxon>
        <taxon>Hexapoda</taxon>
        <taxon>Insecta</taxon>
        <taxon>Pterygota</taxon>
        <taxon>Neoptera</taxon>
        <taxon>Paraneoptera</taxon>
        <taxon>Psocodea</taxon>
        <taxon>Troctomorpha</taxon>
        <taxon>Phthiraptera</taxon>
        <taxon>Anoplura</taxon>
        <taxon>Pediculidae</taxon>
        <taxon>Pediculus</taxon>
    </lineage>
</organism>
<dbReference type="PANTHER" id="PTHR47368">
    <property type="entry name" value="NUMB"/>
    <property type="match status" value="1"/>
</dbReference>
<keyword evidence="1" id="KW-0217">Developmental protein</keyword>
<evidence type="ECO:0000259" key="5">
    <source>
        <dbReference type="PROSITE" id="PS01179"/>
    </source>
</evidence>
<reference evidence="6" key="2">
    <citation type="submission" date="2007-04" db="EMBL/GenBank/DDBJ databases">
        <title>The genome of the human body louse.</title>
        <authorList>
            <consortium name="The Human Body Louse Genome Consortium"/>
            <person name="Kirkness E."/>
            <person name="Walenz B."/>
            <person name="Hass B."/>
            <person name="Bruggner R."/>
            <person name="Strausberg R."/>
        </authorList>
    </citation>
    <scope>NUCLEOTIDE SEQUENCE</scope>
    <source>
        <strain evidence="6">USDA</strain>
    </source>
</reference>
<dbReference type="VEuPathDB" id="VectorBase:PHUM402340"/>
<keyword evidence="4" id="KW-0812">Transmembrane</keyword>
<evidence type="ECO:0000313" key="6">
    <source>
        <dbReference type="EMBL" id="EEB16080.1"/>
    </source>
</evidence>
<dbReference type="OrthoDB" id="10070446at2759"/>
<keyword evidence="4" id="KW-0472">Membrane</keyword>
<protein>
    <recommendedName>
        <fullName evidence="5">PID domain-containing protein</fullName>
    </recommendedName>
</protein>
<dbReference type="CTD" id="8231078"/>
<dbReference type="Pfam" id="PF06311">
    <property type="entry name" value="NumbF"/>
    <property type="match status" value="1"/>
</dbReference>
<proteinExistence type="predicted"/>
<evidence type="ECO:0000256" key="4">
    <source>
        <dbReference type="SAM" id="Phobius"/>
    </source>
</evidence>
<dbReference type="Pfam" id="PF00640">
    <property type="entry name" value="PID"/>
    <property type="match status" value="1"/>
</dbReference>
<dbReference type="eggNOG" id="KOG3537">
    <property type="taxonomic scope" value="Eukaryota"/>
</dbReference>
<reference evidence="6" key="1">
    <citation type="submission" date="2007-04" db="EMBL/GenBank/DDBJ databases">
        <title>Annotation of Pediculus humanus corporis strain USDA.</title>
        <authorList>
            <person name="Kirkness E."/>
            <person name="Hannick L."/>
            <person name="Hass B."/>
            <person name="Bruggner R."/>
            <person name="Lawson D."/>
            <person name="Bidwell S."/>
            <person name="Joardar V."/>
            <person name="Caler E."/>
            <person name="Walenz B."/>
            <person name="Inman J."/>
            <person name="Schobel S."/>
            <person name="Galinsky K."/>
            <person name="Amedeo P."/>
            <person name="Strausberg R."/>
        </authorList>
    </citation>
    <scope>NUCLEOTIDE SEQUENCE</scope>
    <source>
        <strain evidence="6">USDA</strain>
    </source>
</reference>
<dbReference type="GO" id="GO:0005737">
    <property type="term" value="C:cytoplasm"/>
    <property type="evidence" value="ECO:0007669"/>
    <property type="project" value="TreeGrafter"/>
</dbReference>
<dbReference type="PANTHER" id="PTHR47368:SF2">
    <property type="entry name" value="PID DOMAIN-CONTAINING PROTEIN"/>
    <property type="match status" value="1"/>
</dbReference>
<dbReference type="AlphaFoldDB" id="E0VRS4"/>
<dbReference type="OMA" id="AVMIDIP"/>
<gene>
    <name evidence="7" type="primary">8231078</name>
    <name evidence="6" type="ORF">Phum_PHUM402340</name>
</gene>
<dbReference type="EnsemblMetazoa" id="PHUM402340-RA">
    <property type="protein sequence ID" value="PHUM402340-PA"/>
    <property type="gene ID" value="PHUM402340"/>
</dbReference>
<evidence type="ECO:0000256" key="2">
    <source>
        <dbReference type="ARBA" id="ARBA00022553"/>
    </source>
</evidence>
<feature type="domain" description="PID" evidence="5">
    <location>
        <begin position="85"/>
        <end position="213"/>
    </location>
</feature>
<dbReference type="STRING" id="121224.E0VRS4"/>
<feature type="transmembrane region" description="Helical" evidence="4">
    <location>
        <begin position="6"/>
        <end position="28"/>
    </location>
</feature>
<feature type="region of interest" description="Disordered" evidence="3">
    <location>
        <begin position="404"/>
        <end position="435"/>
    </location>
</feature>
<dbReference type="HOGENOM" id="CLU_031797_4_1_1"/>
<evidence type="ECO:0000256" key="1">
    <source>
        <dbReference type="ARBA" id="ARBA00022473"/>
    </source>
</evidence>
<evidence type="ECO:0000313" key="8">
    <source>
        <dbReference type="Proteomes" id="UP000009046"/>
    </source>
</evidence>
<name>E0VRS4_PEDHC</name>
<accession>E0VRS4</accession>
<dbReference type="PIRSF" id="PIRSF017607">
    <property type="entry name" value="Numb/numb-like"/>
    <property type="match status" value="1"/>
</dbReference>
<sequence length="604" mass="66515">MRVNHFVLFIYLFIIIIIICFFSSQAFSRSFRDKSTKKTGNSPRRMDRLRRSFRDSFRKRKEHVPESSKPHQWQADELGVRTGTCCFQVKYLGCVEVFESRGMQVCEEALKVLRGNTRRRHVKAILYVSGDGLRVVEDETKGLIVDQTIEKVSFCAPDRNHEKGFSYICRDGTTRRWMCHGFLALKESGERLSHAVGCAFAACLERKQKRDKECRVTMSFDAKNSTFTRSGSFRHTSITDRLTDPQEIKPGADSGVAVMIDIPGADPPPMKQVYNPYAIERPHATPSMLQRQGSFRGFSQLPGASPFKRQLSLRISELPSNLERQRSLSLEGNDVRLPLTIKSQVSPIPEIAPIPEKGNSDPVSAMCQQLSQGLSLLSSDDFIDKIDSTASQISNFQSKIDSYSFQSGGGGGPVSQWNADNSNSSWDSSKDSTVNLGNVKSLPKPEQWLGTVVANTSTTTSPSRSPTPRKTPPLAHLRAHSLGSDNFFAKTSGLRHAQLNGILDFNPSRTNVVSSDDIATALQGSQNSIGSNSSSGIGTNSGTVSLNSGNFNSQSGGGNNVEKLKDPFDAEWAAVATKTENNETLSSTNPFLVPNAIKSFEVHL</sequence>
<keyword evidence="4" id="KW-1133">Transmembrane helix</keyword>
<dbReference type="CDD" id="cd01268">
    <property type="entry name" value="PTB_Numb"/>
    <property type="match status" value="1"/>
</dbReference>
<keyword evidence="2" id="KW-0597">Phosphoprotein</keyword>
<dbReference type="InterPro" id="IPR010449">
    <property type="entry name" value="Numb_domain"/>
</dbReference>
<dbReference type="EMBL" id="DS235494">
    <property type="protein sequence ID" value="EEB16080.1"/>
    <property type="molecule type" value="Genomic_DNA"/>
</dbReference>
<reference evidence="7" key="3">
    <citation type="submission" date="2021-02" db="UniProtKB">
        <authorList>
            <consortium name="EnsemblMetazoa"/>
        </authorList>
    </citation>
    <scope>IDENTIFICATION</scope>
    <source>
        <strain evidence="7">USDA</strain>
    </source>
</reference>
<evidence type="ECO:0000256" key="3">
    <source>
        <dbReference type="SAM" id="MobiDB-lite"/>
    </source>
</evidence>
<dbReference type="Gene3D" id="2.30.29.30">
    <property type="entry name" value="Pleckstrin-homology domain (PH domain)/Phosphotyrosine-binding domain (PTB)"/>
    <property type="match status" value="1"/>
</dbReference>
<dbReference type="KEGG" id="phu:Phum_PHUM402340"/>
<dbReference type="SMART" id="SM00462">
    <property type="entry name" value="PTB"/>
    <property type="match status" value="1"/>
</dbReference>
<dbReference type="RefSeq" id="XP_002428818.1">
    <property type="nucleotide sequence ID" value="XM_002428773.1"/>
</dbReference>
<feature type="compositionally biased region" description="Low complexity" evidence="3">
    <location>
        <begin position="415"/>
        <end position="427"/>
    </location>
</feature>
<dbReference type="InterPro" id="IPR006020">
    <property type="entry name" value="PTB/PI_dom"/>
</dbReference>
<dbReference type="GeneID" id="8231078"/>
<dbReference type="PROSITE" id="PS01179">
    <property type="entry name" value="PID"/>
    <property type="match status" value="1"/>
</dbReference>